<dbReference type="EMBL" id="MWMI01000005">
    <property type="protein sequence ID" value="RIB35150.1"/>
    <property type="molecule type" value="Genomic_DNA"/>
</dbReference>
<sequence>MYYSTQINKLFVLRERKKPLTNYERIVNIFSKILIRINPPRFLKDKYNYLIFYNKYLLKPKDIFSAGINLFLISLIFSISFYYALSITNSGAGLEIFYGLFITGLTLSIYLLAYPFLYKKIVKITVISESVWVLAYLTIYLRENPNLENAMLFTVLNLDGYISSDFFDILYDLETKRFSSLEEAIYHYSARWKEWYPDFVYLMSLLLNVKHIQSMDRIYSYLDKIQGWYYRLAERRLKEYVSFLKPKVIIVSTFLILLPIIGMTLLPIISIFLPESAKFTLIFYVYDVLLPIISFLIISDIISEVPFSISSPYSTIKMEENKSIGIGGLKIPIFPLAFLLALFISLPSILHISNVIYNYYLFYQYSDILLSLVKQESNFGNMMITYLMIFGIGIFVGLYFYLRSFRKIGIIRKIERIEKELPMLISMIENSSYSGVPLEKSLFDITGDYKSINPKGYLAEFLEKTINNIYRFKTTIRDAIFNEKFGSIRDYPSLLLRETMNFIVSSAEKSVSSLSFVVERIYMQIDSLLSLKEELNIELSDPVSTIKVVSYILVPILGGIVMISQKFLFSAIVFMGEQIKNLFSFSPYTYNFFDFFTQQLIDINATIPPTIFIIPVGIYLIELLIISSFFLSGLVSGFNKIVRDYEIGKAVLISIMILTVIYVFGLLLIESLFSSIFMYL</sequence>
<feature type="transmembrane region" description="Helical" evidence="1">
    <location>
        <begin position="612"/>
        <end position="638"/>
    </location>
</feature>
<feature type="transmembrane region" description="Helical" evidence="1">
    <location>
        <begin position="279"/>
        <end position="298"/>
    </location>
</feature>
<name>A0A397WM71_9ARCH</name>
<dbReference type="AlphaFoldDB" id="A0A397WM71"/>
<keyword evidence="1" id="KW-0812">Transmembrane</keyword>
<protein>
    <submittedName>
        <fullName evidence="2">Uncharacterized protein</fullName>
    </submittedName>
</protein>
<keyword evidence="1" id="KW-0472">Membrane</keyword>
<feature type="transmembrane region" description="Helical" evidence="1">
    <location>
        <begin position="96"/>
        <end position="117"/>
    </location>
</feature>
<accession>A0A397WM71</accession>
<organism evidence="2 3">
    <name type="scientific">Candidatus Nanoclepta minutus</name>
    <dbReference type="NCBI Taxonomy" id="1940235"/>
    <lineage>
        <taxon>Archaea</taxon>
        <taxon>Nanobdellota</taxon>
        <taxon>Candidatus Nanoclepta</taxon>
    </lineage>
</organism>
<feature type="transmembrane region" description="Helical" evidence="1">
    <location>
        <begin position="63"/>
        <end position="84"/>
    </location>
</feature>
<evidence type="ECO:0000256" key="1">
    <source>
        <dbReference type="SAM" id="Phobius"/>
    </source>
</evidence>
<comment type="caution">
    <text evidence="2">The sequence shown here is derived from an EMBL/GenBank/DDBJ whole genome shotgun (WGS) entry which is preliminary data.</text>
</comment>
<dbReference type="Proteomes" id="UP000266622">
    <property type="component" value="Unassembled WGS sequence"/>
</dbReference>
<reference evidence="2 3" key="1">
    <citation type="journal article" date="2018" name="Syst. Appl. Microbiol.">
        <title>A new symbiotic nanoarchaeote (Candidatus Nanoclepta minutus) and its host (Zestosphaera tikiterensis gen. nov., sp. nov.) from a New Zealand hot spring.</title>
        <authorList>
            <person name="St John E."/>
            <person name="Liu Y."/>
            <person name="Podar M."/>
            <person name="Stott M.B."/>
            <person name="Meneghin J."/>
            <person name="Chen Z."/>
            <person name="Lagutin K."/>
            <person name="Mitchell K."/>
            <person name="Reysenbach A.L."/>
        </authorList>
    </citation>
    <scope>NUCLEOTIDE SEQUENCE [LARGE SCALE GENOMIC DNA]</scope>
    <source>
        <strain evidence="2">NZ3</strain>
    </source>
</reference>
<feature type="transmembrane region" description="Helical" evidence="1">
    <location>
        <begin position="548"/>
        <end position="575"/>
    </location>
</feature>
<proteinExistence type="predicted"/>
<gene>
    <name evidence="2" type="ORF">BXU00_03045</name>
</gene>
<evidence type="ECO:0000313" key="2">
    <source>
        <dbReference type="EMBL" id="RIB35150.1"/>
    </source>
</evidence>
<evidence type="ECO:0000313" key="3">
    <source>
        <dbReference type="Proteomes" id="UP000266622"/>
    </source>
</evidence>
<feature type="transmembrane region" description="Helical" evidence="1">
    <location>
        <begin position="650"/>
        <end position="679"/>
    </location>
</feature>
<keyword evidence="1" id="KW-1133">Transmembrane helix</keyword>
<feature type="transmembrane region" description="Helical" evidence="1">
    <location>
        <begin position="383"/>
        <end position="402"/>
    </location>
</feature>
<feature type="transmembrane region" description="Helical" evidence="1">
    <location>
        <begin position="248"/>
        <end position="273"/>
    </location>
</feature>